<proteinExistence type="predicted"/>
<evidence type="ECO:0008006" key="3">
    <source>
        <dbReference type="Google" id="ProtNLM"/>
    </source>
</evidence>
<dbReference type="AlphaFoldDB" id="A0A0L0GD96"/>
<dbReference type="InterPro" id="IPR029071">
    <property type="entry name" value="Ubiquitin-like_domsf"/>
</dbReference>
<dbReference type="RefSeq" id="XP_014160763.1">
    <property type="nucleotide sequence ID" value="XM_014305288.1"/>
</dbReference>
<feature type="non-terminal residue" evidence="1">
    <location>
        <position position="104"/>
    </location>
</feature>
<accession>A0A0L0GD96</accession>
<evidence type="ECO:0000313" key="1">
    <source>
        <dbReference type="EMBL" id="KNC86861.1"/>
    </source>
</evidence>
<dbReference type="GeneID" id="25901511"/>
<dbReference type="CDD" id="cd17039">
    <property type="entry name" value="Ubl_ubiquitin_like"/>
    <property type="match status" value="1"/>
</dbReference>
<name>A0A0L0GD96_9EUKA</name>
<protein>
    <recommendedName>
        <fullName evidence="3">Ubiquitin-like domain-containing protein</fullName>
    </recommendedName>
</protein>
<keyword evidence="2" id="KW-1185">Reference proteome</keyword>
<dbReference type="SUPFAM" id="SSF54236">
    <property type="entry name" value="Ubiquitin-like"/>
    <property type="match status" value="1"/>
</dbReference>
<organism evidence="1 2">
    <name type="scientific">Sphaeroforma arctica JP610</name>
    <dbReference type="NCBI Taxonomy" id="667725"/>
    <lineage>
        <taxon>Eukaryota</taxon>
        <taxon>Ichthyosporea</taxon>
        <taxon>Ichthyophonida</taxon>
        <taxon>Sphaeroforma</taxon>
    </lineage>
</organism>
<reference evidence="1 2" key="1">
    <citation type="submission" date="2011-02" db="EMBL/GenBank/DDBJ databases">
        <title>The Genome Sequence of Sphaeroforma arctica JP610.</title>
        <authorList>
            <consortium name="The Broad Institute Genome Sequencing Platform"/>
            <person name="Russ C."/>
            <person name="Cuomo C."/>
            <person name="Young S.K."/>
            <person name="Zeng Q."/>
            <person name="Gargeya S."/>
            <person name="Alvarado L."/>
            <person name="Berlin A."/>
            <person name="Chapman S.B."/>
            <person name="Chen Z."/>
            <person name="Freedman E."/>
            <person name="Gellesch M."/>
            <person name="Goldberg J."/>
            <person name="Griggs A."/>
            <person name="Gujja S."/>
            <person name="Heilman E."/>
            <person name="Heiman D."/>
            <person name="Howarth C."/>
            <person name="Mehta T."/>
            <person name="Neiman D."/>
            <person name="Pearson M."/>
            <person name="Roberts A."/>
            <person name="Saif S."/>
            <person name="Shea T."/>
            <person name="Shenoy N."/>
            <person name="Sisk P."/>
            <person name="Stolte C."/>
            <person name="Sykes S."/>
            <person name="White J."/>
            <person name="Yandava C."/>
            <person name="Burger G."/>
            <person name="Gray M.W."/>
            <person name="Holland P.W.H."/>
            <person name="King N."/>
            <person name="Lang F.B.F."/>
            <person name="Roger A.J."/>
            <person name="Ruiz-Trillo I."/>
            <person name="Haas B."/>
            <person name="Nusbaum C."/>
            <person name="Birren B."/>
        </authorList>
    </citation>
    <scope>NUCLEOTIDE SEQUENCE [LARGE SCALE GENOMIC DNA]</scope>
    <source>
        <strain evidence="1 2">JP610</strain>
    </source>
</reference>
<sequence>MDSSDKRDGATQILTPMPEIFQVKVLSLTGQKFRINVCTRDPVLAILDTLGKFLGVSTERLQLVLVKNSYIPLNNLERLVISYGIREGDTLRLQPARIKSGPLN</sequence>
<dbReference type="EMBL" id="KQ241632">
    <property type="protein sequence ID" value="KNC86861.1"/>
    <property type="molecule type" value="Genomic_DNA"/>
</dbReference>
<dbReference type="Proteomes" id="UP000054560">
    <property type="component" value="Unassembled WGS sequence"/>
</dbReference>
<gene>
    <name evidence="1" type="ORF">SARC_01007</name>
</gene>
<evidence type="ECO:0000313" key="2">
    <source>
        <dbReference type="Proteomes" id="UP000054560"/>
    </source>
</evidence>